<evidence type="ECO:0000256" key="1">
    <source>
        <dbReference type="ARBA" id="ARBA00001933"/>
    </source>
</evidence>
<dbReference type="GO" id="GO:0004125">
    <property type="term" value="F:L-seryl-tRNA(Sec) selenium transferase activity"/>
    <property type="evidence" value="ECO:0007669"/>
    <property type="project" value="UniProtKB-UniRule"/>
</dbReference>
<dbReference type="Gene3D" id="3.40.640.10">
    <property type="entry name" value="Type I PLP-dependent aspartate aminotransferase-like (Major domain)"/>
    <property type="match status" value="1"/>
</dbReference>
<feature type="compositionally biased region" description="Low complexity" evidence="10">
    <location>
        <begin position="468"/>
        <end position="478"/>
    </location>
</feature>
<evidence type="ECO:0000256" key="9">
    <source>
        <dbReference type="PIRSR" id="PIRSR618319-50"/>
    </source>
</evidence>
<evidence type="ECO:0000313" key="13">
    <source>
        <dbReference type="Proteomes" id="UP000008366"/>
    </source>
</evidence>
<feature type="compositionally biased region" description="Basic and acidic residues" evidence="10">
    <location>
        <begin position="1"/>
        <end position="23"/>
    </location>
</feature>
<feature type="domain" description="L-seryl-tRNA selenium transferase N-terminal" evidence="11">
    <location>
        <begin position="22"/>
        <end position="61"/>
    </location>
</feature>
<evidence type="ECO:0000256" key="10">
    <source>
        <dbReference type="SAM" id="MobiDB-lite"/>
    </source>
</evidence>
<evidence type="ECO:0000259" key="11">
    <source>
        <dbReference type="Pfam" id="PF12390"/>
    </source>
</evidence>
<dbReference type="eggNOG" id="COG1921">
    <property type="taxonomic scope" value="Bacteria"/>
</dbReference>
<dbReference type="GO" id="GO:0005737">
    <property type="term" value="C:cytoplasm"/>
    <property type="evidence" value="ECO:0007669"/>
    <property type="project" value="UniProtKB-SubCell"/>
</dbReference>
<evidence type="ECO:0000256" key="5">
    <source>
        <dbReference type="ARBA" id="ARBA00022917"/>
    </source>
</evidence>
<organism evidence="12 13">
    <name type="scientific">Kineosphaera limosa NBRC 100340</name>
    <dbReference type="NCBI Taxonomy" id="1184609"/>
    <lineage>
        <taxon>Bacteria</taxon>
        <taxon>Bacillati</taxon>
        <taxon>Actinomycetota</taxon>
        <taxon>Actinomycetes</taxon>
        <taxon>Micrococcales</taxon>
        <taxon>Dermatophilaceae</taxon>
        <taxon>Kineosphaera</taxon>
    </lineage>
</organism>
<evidence type="ECO:0000256" key="8">
    <source>
        <dbReference type="HAMAP-Rule" id="MF_00423"/>
    </source>
</evidence>
<dbReference type="InterPro" id="IPR025862">
    <property type="entry name" value="SelA_trans_N_dom"/>
</dbReference>
<evidence type="ECO:0000256" key="3">
    <source>
        <dbReference type="ARBA" id="ARBA00022679"/>
    </source>
</evidence>
<keyword evidence="6 8" id="KW-0711">Selenium</keyword>
<protein>
    <recommendedName>
        <fullName evidence="8">L-seryl-tRNA(Sec) selenium transferase</fullName>
        <ecNumber evidence="8">2.9.1.1</ecNumber>
    </recommendedName>
    <alternativeName>
        <fullName evidence="8">Selenocysteine synthase</fullName>
        <shortName evidence="8">Sec synthase</shortName>
    </alternativeName>
    <alternativeName>
        <fullName evidence="8">Selenocysteinyl-tRNA(Sec) synthase</fullName>
    </alternativeName>
</protein>
<comment type="pathway">
    <text evidence="8">Aminoacyl-tRNA biosynthesis; selenocysteinyl-tRNA(Sec) biosynthesis; selenocysteinyl-tRNA(Sec) from L-seryl-tRNA(Sec) (bacterial route): step 1/1.</text>
</comment>
<comment type="caution">
    <text evidence="12">The sequence shown here is derived from an EMBL/GenBank/DDBJ whole genome shotgun (WGS) entry which is preliminary data.</text>
</comment>
<dbReference type="HAMAP" id="MF_00423">
    <property type="entry name" value="SelA"/>
    <property type="match status" value="1"/>
</dbReference>
<dbReference type="InterPro" id="IPR018319">
    <property type="entry name" value="SelA-like"/>
</dbReference>
<dbReference type="OrthoDB" id="9787096at2"/>
<dbReference type="STRING" id="1184609.KILIM_024_00650"/>
<proteinExistence type="inferred from homology"/>
<keyword evidence="4 8" id="KW-0663">Pyridoxal phosphate</keyword>
<dbReference type="SUPFAM" id="SSF53383">
    <property type="entry name" value="PLP-dependent transferases"/>
    <property type="match status" value="1"/>
</dbReference>
<evidence type="ECO:0000256" key="4">
    <source>
        <dbReference type="ARBA" id="ARBA00022898"/>
    </source>
</evidence>
<feature type="region of interest" description="Disordered" evidence="10">
    <location>
        <begin position="468"/>
        <end position="488"/>
    </location>
</feature>
<dbReference type="AlphaFoldDB" id="K6X9Z4"/>
<dbReference type="RefSeq" id="WP_006592186.1">
    <property type="nucleotide sequence ID" value="NZ_BAHD01000024.1"/>
</dbReference>
<comment type="subcellular location">
    <subcellularLocation>
        <location evidence="8">Cytoplasm</location>
    </subcellularLocation>
</comment>
<dbReference type="PANTHER" id="PTHR32328">
    <property type="entry name" value="L-SERYL-TRNA(SEC) SELENIUM TRANSFERASE"/>
    <property type="match status" value="1"/>
</dbReference>
<evidence type="ECO:0000256" key="6">
    <source>
        <dbReference type="ARBA" id="ARBA00023266"/>
    </source>
</evidence>
<comment type="cofactor">
    <cofactor evidence="1 8 9">
        <name>pyridoxal 5'-phosphate</name>
        <dbReference type="ChEBI" id="CHEBI:597326"/>
    </cofactor>
</comment>
<comment type="similarity">
    <text evidence="7 8">Belongs to the SelA family.</text>
</comment>
<dbReference type="NCBIfam" id="TIGR00474">
    <property type="entry name" value="selA"/>
    <property type="match status" value="1"/>
</dbReference>
<dbReference type="GO" id="GO:0001717">
    <property type="term" value="P:conversion of seryl-tRNAsec to selenocys-tRNAsec"/>
    <property type="evidence" value="ECO:0007669"/>
    <property type="project" value="UniProtKB-UniRule"/>
</dbReference>
<dbReference type="EC" id="2.9.1.1" evidence="8"/>
<keyword evidence="2 8" id="KW-0963">Cytoplasm</keyword>
<keyword evidence="13" id="KW-1185">Reference proteome</keyword>
<keyword evidence="5 8" id="KW-0648">Protein biosynthesis</keyword>
<evidence type="ECO:0000256" key="2">
    <source>
        <dbReference type="ARBA" id="ARBA00022490"/>
    </source>
</evidence>
<name>K6X9Z4_9MICO</name>
<dbReference type="InterPro" id="IPR015424">
    <property type="entry name" value="PyrdxlP-dep_Trfase"/>
</dbReference>
<dbReference type="GO" id="GO:0001514">
    <property type="term" value="P:selenocysteine incorporation"/>
    <property type="evidence" value="ECO:0007669"/>
    <property type="project" value="UniProtKB-UniRule"/>
</dbReference>
<dbReference type="Gene3D" id="3.90.1150.180">
    <property type="match status" value="1"/>
</dbReference>
<accession>K6X9Z4</accession>
<dbReference type="UniPathway" id="UPA00906">
    <property type="reaction ID" value="UER00896"/>
</dbReference>
<dbReference type="InterPro" id="IPR015421">
    <property type="entry name" value="PyrdxlP-dep_Trfase_major"/>
</dbReference>
<dbReference type="Pfam" id="PF12390">
    <property type="entry name" value="Se-cys_synth_N"/>
    <property type="match status" value="1"/>
</dbReference>
<comment type="catalytic activity">
    <reaction evidence="8">
        <text>L-seryl-tRNA(Sec) + selenophosphate + H(+) = L-selenocysteinyl-tRNA(Sec) + phosphate</text>
        <dbReference type="Rhea" id="RHEA:22728"/>
        <dbReference type="Rhea" id="RHEA-COMP:9742"/>
        <dbReference type="Rhea" id="RHEA-COMP:9743"/>
        <dbReference type="ChEBI" id="CHEBI:15378"/>
        <dbReference type="ChEBI" id="CHEBI:16144"/>
        <dbReference type="ChEBI" id="CHEBI:43474"/>
        <dbReference type="ChEBI" id="CHEBI:78533"/>
        <dbReference type="ChEBI" id="CHEBI:78573"/>
        <dbReference type="EC" id="2.9.1.1"/>
    </reaction>
</comment>
<gene>
    <name evidence="8 12" type="primary">selA</name>
    <name evidence="12" type="ORF">KILIM_024_00650</name>
</gene>
<comment type="function">
    <text evidence="8">Converts seryl-tRNA(Sec) to selenocysteinyl-tRNA(Sec) required for selenoprotein biosynthesis.</text>
</comment>
<dbReference type="PANTHER" id="PTHR32328:SF0">
    <property type="entry name" value="L-SERYL-TRNA(SEC) SELENIUM TRANSFERASE"/>
    <property type="match status" value="1"/>
</dbReference>
<sequence>MSPADPRRNDRRPEDPRRDDPRRAIPRTDALLAAPEFTAAAAQWGTAAVKTAIRAAQESARRGQLEPDSVGPSALAQLRARERHATTLRPVLNATGVILHTNLGRAPLSPSAREALAVASGYCDVEFDLADGTRARRGRGTLQALTAHLPEGTGALVVNNGAAALALVVAALAVAPGRPEVVVSRGEFVEIGDGFRIPELLAATGAALREVGTTNRTHLADYLDGVGPQTGAVLKVHPSNFRITGFTREVDIAELAGPCRERGLPLVVDIGGGLLTADPLLPDEPDATSVLRAGASLVTASCDKLLGGPQGGLVLGDPALVARVRRHPLARAMRVDKTTLAALEATLRLGAAPTHVALHTPSTELRTRAARLADLLPATLAAQVVRSDGAVGGGCAPGVCLPGWAVAIPERLAPPLRVGDPSDPRIPCVVGRLEGGHLLLDVRCLTDDDLTGVAAAVAVAAFATHAGAAGDPAAGDPGETTVGADGLG</sequence>
<evidence type="ECO:0000313" key="12">
    <source>
        <dbReference type="EMBL" id="GAB95654.1"/>
    </source>
</evidence>
<dbReference type="InterPro" id="IPR004534">
    <property type="entry name" value="SelA_trans"/>
</dbReference>
<dbReference type="Pfam" id="PF03841">
    <property type="entry name" value="SelA"/>
    <property type="match status" value="1"/>
</dbReference>
<feature type="region of interest" description="Disordered" evidence="10">
    <location>
        <begin position="1"/>
        <end position="31"/>
    </location>
</feature>
<keyword evidence="3 8" id="KW-0808">Transferase</keyword>
<feature type="modified residue" description="N6-(pyridoxal phosphate)lysine" evidence="8 9">
    <location>
        <position position="304"/>
    </location>
</feature>
<dbReference type="Proteomes" id="UP000008366">
    <property type="component" value="Unassembled WGS sequence"/>
</dbReference>
<dbReference type="EMBL" id="BAHD01000024">
    <property type="protein sequence ID" value="GAB95654.1"/>
    <property type="molecule type" value="Genomic_DNA"/>
</dbReference>
<reference evidence="12 13" key="1">
    <citation type="submission" date="2012-08" db="EMBL/GenBank/DDBJ databases">
        <title>Whole genome shotgun sequence of Kineosphaera limosa NBRC 100340.</title>
        <authorList>
            <person name="Yoshida I."/>
            <person name="Isaki S."/>
            <person name="Hosoyama A."/>
            <person name="Tsuchikane K."/>
            <person name="Katsumata H."/>
            <person name="Ando Y."/>
            <person name="Ohji S."/>
            <person name="Hamada M."/>
            <person name="Tamura T."/>
            <person name="Yamazoe A."/>
            <person name="Yamazaki S."/>
            <person name="Fujita N."/>
        </authorList>
    </citation>
    <scope>NUCLEOTIDE SEQUENCE [LARGE SCALE GENOMIC DNA]</scope>
    <source>
        <strain evidence="12 13">NBRC 100340</strain>
    </source>
</reference>
<evidence type="ECO:0000256" key="7">
    <source>
        <dbReference type="ARBA" id="ARBA00044507"/>
    </source>
</evidence>